<feature type="signal peptide" evidence="1">
    <location>
        <begin position="1"/>
        <end position="30"/>
    </location>
</feature>
<dbReference type="EMBL" id="CP076676">
    <property type="protein sequence ID" value="UYO42097.1"/>
    <property type="molecule type" value="Genomic_DNA"/>
</dbReference>
<reference evidence="2" key="1">
    <citation type="journal article" date="2022" name="Biol. Control">
        <title>In silico genomic analysis of Rhodopseudomonas palustris strains revealed potential biocontrol agents and crop yield enhancers.</title>
        <authorList>
            <person name="Surachat K."/>
            <person name="Kantachote D."/>
            <person name="Deachamag P."/>
            <person name="Wonglapsuwan M."/>
        </authorList>
    </citation>
    <scope>NUCLEOTIDE SEQUENCE</scope>
    <source>
        <strain evidence="2">TLS06</strain>
    </source>
</reference>
<keyword evidence="1" id="KW-0732">Signal</keyword>
<proteinExistence type="predicted"/>
<organism evidence="2 3">
    <name type="scientific">Rhodopseudomonas palustris</name>
    <dbReference type="NCBI Taxonomy" id="1076"/>
    <lineage>
        <taxon>Bacteria</taxon>
        <taxon>Pseudomonadati</taxon>
        <taxon>Pseudomonadota</taxon>
        <taxon>Alphaproteobacteria</taxon>
        <taxon>Hyphomicrobiales</taxon>
        <taxon>Nitrobacteraceae</taxon>
        <taxon>Rhodopseudomonas</taxon>
    </lineage>
</organism>
<dbReference type="Pfam" id="PF20477">
    <property type="entry name" value="DUF6719"/>
    <property type="match status" value="1"/>
</dbReference>
<protein>
    <submittedName>
        <fullName evidence="2">Uncharacterized protein</fullName>
    </submittedName>
</protein>
<dbReference type="RefSeq" id="WP_107344914.1">
    <property type="nucleotide sequence ID" value="NZ_CP019966.1"/>
</dbReference>
<dbReference type="InterPro" id="IPR046565">
    <property type="entry name" value="DUF6719"/>
</dbReference>
<accession>A0AAX3E5T9</accession>
<name>A0AAX3E5T9_RHOPL</name>
<dbReference type="Proteomes" id="UP001163166">
    <property type="component" value="Chromosome"/>
</dbReference>
<dbReference type="AlphaFoldDB" id="A0AAX3E5T9"/>
<feature type="chain" id="PRO_5043399334" evidence="1">
    <location>
        <begin position="31"/>
        <end position="87"/>
    </location>
</feature>
<sequence length="87" mass="9228">MFRSQPLRSPLTVIVLGAAALLAVATPAAAQQLQVFREQDITELRLGQKILVDDGSCPNGQIKEVTGSTLSASGVVATVKCIPRVRR</sequence>
<evidence type="ECO:0000313" key="2">
    <source>
        <dbReference type="EMBL" id="UYO42097.1"/>
    </source>
</evidence>
<gene>
    <name evidence="2" type="ORF">KQX62_15210</name>
</gene>
<evidence type="ECO:0000256" key="1">
    <source>
        <dbReference type="SAM" id="SignalP"/>
    </source>
</evidence>
<evidence type="ECO:0000313" key="3">
    <source>
        <dbReference type="Proteomes" id="UP001163166"/>
    </source>
</evidence>